<dbReference type="Gene3D" id="3.30.70.1430">
    <property type="entry name" value="Multidrug efflux transporter AcrB pore domain"/>
    <property type="match status" value="1"/>
</dbReference>
<evidence type="ECO:0000313" key="2">
    <source>
        <dbReference type="Proteomes" id="UP000487117"/>
    </source>
</evidence>
<dbReference type="Pfam" id="PF00873">
    <property type="entry name" value="ACR_tran"/>
    <property type="match status" value="1"/>
</dbReference>
<dbReference type="SUPFAM" id="SSF82693">
    <property type="entry name" value="Multidrug efflux transporter AcrB pore domain, PN1, PN2, PC1 and PC2 subdomains"/>
    <property type="match status" value="1"/>
</dbReference>
<dbReference type="PRINTS" id="PR00702">
    <property type="entry name" value="ACRIFLAVINRP"/>
</dbReference>
<protein>
    <submittedName>
        <fullName evidence="1">Multidrug efflux pump subunit AcrB</fullName>
    </submittedName>
</protein>
<dbReference type="GO" id="GO:0005886">
    <property type="term" value="C:plasma membrane"/>
    <property type="evidence" value="ECO:0007669"/>
    <property type="project" value="TreeGrafter"/>
</dbReference>
<gene>
    <name evidence="1" type="primary">acrB_5</name>
    <name evidence="1" type="ORF">GAK31_02353</name>
</gene>
<dbReference type="InterPro" id="IPR001036">
    <property type="entry name" value="Acrflvin-R"/>
</dbReference>
<organism evidence="1 2">
    <name type="scientific">Stenotrophomonas maltophilia</name>
    <name type="common">Pseudomonas maltophilia</name>
    <name type="synonym">Xanthomonas maltophilia</name>
    <dbReference type="NCBI Taxonomy" id="40324"/>
    <lineage>
        <taxon>Bacteria</taxon>
        <taxon>Pseudomonadati</taxon>
        <taxon>Pseudomonadota</taxon>
        <taxon>Gammaproteobacteria</taxon>
        <taxon>Lysobacterales</taxon>
        <taxon>Lysobacteraceae</taxon>
        <taxon>Stenotrophomonas</taxon>
        <taxon>Stenotrophomonas maltophilia group</taxon>
    </lineage>
</organism>
<dbReference type="PANTHER" id="PTHR32063">
    <property type="match status" value="1"/>
</dbReference>
<proteinExistence type="predicted"/>
<sequence length="94" mass="10040">MARFFIDRPIFAWVIAIIIMLAGALAVVKLSVSMYPEVAPPAVEISATYPGASAKVVEDSVTQIIEQNMKGIDGLIYFSSNSSANGQATITLTF</sequence>
<dbReference type="Proteomes" id="UP000487117">
    <property type="component" value="Unassembled WGS sequence"/>
</dbReference>
<reference evidence="2" key="1">
    <citation type="journal article" date="2020" name="MBio">
        <title>Horizontal gene transfer to a defensive symbiont with a reduced genome amongst a multipartite beetle microbiome.</title>
        <authorList>
            <person name="Waterworth S.C."/>
            <person name="Florez L.V."/>
            <person name="Rees E.R."/>
            <person name="Hertweck C."/>
            <person name="Kaltenpoth M."/>
            <person name="Kwan J.C."/>
        </authorList>
    </citation>
    <scope>NUCLEOTIDE SEQUENCE [LARGE SCALE GENOMIC DNA]</scope>
</reference>
<dbReference type="Gene3D" id="1.20.1640.10">
    <property type="entry name" value="Multidrug efflux transporter AcrB transmembrane domain"/>
    <property type="match status" value="1"/>
</dbReference>
<dbReference type="GO" id="GO:0042910">
    <property type="term" value="F:xenobiotic transmembrane transporter activity"/>
    <property type="evidence" value="ECO:0007669"/>
    <property type="project" value="TreeGrafter"/>
</dbReference>
<dbReference type="EMBL" id="WNDS01000003">
    <property type="protein sequence ID" value="KAF1014866.1"/>
    <property type="molecule type" value="Genomic_DNA"/>
</dbReference>
<comment type="caution">
    <text evidence="1">The sequence shown here is derived from an EMBL/GenBank/DDBJ whole genome shotgun (WGS) entry which is preliminary data.</text>
</comment>
<dbReference type="PANTHER" id="PTHR32063:SF13">
    <property type="entry name" value="MULTIDRUG EFFLUX PUMP SUBUNIT ACRB-RELATED"/>
    <property type="match status" value="1"/>
</dbReference>
<accession>A0A7V8JLL4</accession>
<name>A0A7V8JLL4_STEMA</name>
<evidence type="ECO:0000313" key="1">
    <source>
        <dbReference type="EMBL" id="KAF1014866.1"/>
    </source>
</evidence>
<dbReference type="AlphaFoldDB" id="A0A7V8JLL4"/>